<feature type="repeat" description="Solcar" evidence="20">
    <location>
        <begin position="9"/>
        <end position="103"/>
    </location>
</feature>
<evidence type="ECO:0000256" key="2">
    <source>
        <dbReference type="ARBA" id="ARBA00006375"/>
    </source>
</evidence>
<keyword evidence="8" id="KW-0496">Mitochondrion</keyword>
<keyword evidence="6" id="KW-0999">Mitochondrion inner membrane</keyword>
<evidence type="ECO:0000256" key="6">
    <source>
        <dbReference type="ARBA" id="ARBA00022792"/>
    </source>
</evidence>
<dbReference type="PRINTS" id="PR00926">
    <property type="entry name" value="MITOCARRIER"/>
</dbReference>
<comment type="catalytic activity">
    <reaction evidence="17">
        <text>2-oxoheptanedioate(in) + 2-oxoglutarate(out) = 2-oxoheptanedioate(out) + 2-oxoglutarate(in)</text>
        <dbReference type="Rhea" id="RHEA:71755"/>
        <dbReference type="ChEBI" id="CHEBI:16810"/>
        <dbReference type="ChEBI" id="CHEBI:72701"/>
    </reaction>
</comment>
<evidence type="ECO:0000256" key="21">
    <source>
        <dbReference type="RuleBase" id="RU000488"/>
    </source>
</evidence>
<keyword evidence="5" id="KW-0677">Repeat</keyword>
<dbReference type="Gene3D" id="1.50.40.10">
    <property type="entry name" value="Mitochondrial carrier domain"/>
    <property type="match status" value="1"/>
</dbReference>
<dbReference type="PANTHER" id="PTHR46356">
    <property type="entry name" value="MITOCHONDRIAL 2-OXODICARBOXYLATE CARRIER"/>
    <property type="match status" value="1"/>
</dbReference>
<keyword evidence="3 21" id="KW-0813">Transport</keyword>
<evidence type="ECO:0000256" key="7">
    <source>
        <dbReference type="ARBA" id="ARBA00022989"/>
    </source>
</evidence>
<evidence type="ECO:0000256" key="14">
    <source>
        <dbReference type="ARBA" id="ARBA00047537"/>
    </source>
</evidence>
<dbReference type="InterPro" id="IPR002067">
    <property type="entry name" value="MCP"/>
</dbReference>
<dbReference type="InterPro" id="IPR023395">
    <property type="entry name" value="MCP_dom_sf"/>
</dbReference>
<keyword evidence="4 20" id="KW-0812">Transmembrane</keyword>
<evidence type="ECO:0000256" key="15">
    <source>
        <dbReference type="ARBA" id="ARBA00048003"/>
    </source>
</evidence>
<evidence type="ECO:0000256" key="16">
    <source>
        <dbReference type="ARBA" id="ARBA00048303"/>
    </source>
</evidence>
<proteinExistence type="inferred from homology"/>
<evidence type="ECO:0000256" key="13">
    <source>
        <dbReference type="ARBA" id="ARBA00046087"/>
    </source>
</evidence>
<feature type="repeat" description="Solcar" evidence="20">
    <location>
        <begin position="113"/>
        <end position="202"/>
    </location>
</feature>
<evidence type="ECO:0000256" key="12">
    <source>
        <dbReference type="ARBA" id="ARBA00041874"/>
    </source>
</evidence>
<comment type="catalytic activity">
    <reaction evidence="14">
        <text>heptanedioate(in) + 2-oxoglutarate(out) = heptanedioate(out) + 2-oxoglutarate(in)</text>
        <dbReference type="Rhea" id="RHEA:71759"/>
        <dbReference type="ChEBI" id="CHEBI:16810"/>
        <dbReference type="ChEBI" id="CHEBI:36165"/>
    </reaction>
</comment>
<dbReference type="AlphaFoldDB" id="A0A2H1UZW5"/>
<comment type="catalytic activity">
    <reaction evidence="18">
        <text>glutarate(in) + 2-oxoglutarate(out) = glutarate(out) + 2-oxoglutarate(in)</text>
        <dbReference type="Rhea" id="RHEA:71751"/>
        <dbReference type="ChEBI" id="CHEBI:16810"/>
        <dbReference type="ChEBI" id="CHEBI:30921"/>
    </reaction>
</comment>
<dbReference type="PANTHER" id="PTHR46356:SF1">
    <property type="entry name" value="MITOCHONDRIAL 2-OXODICARBOXYLATE CARRIER"/>
    <property type="match status" value="1"/>
</dbReference>
<evidence type="ECO:0000256" key="17">
    <source>
        <dbReference type="ARBA" id="ARBA00048581"/>
    </source>
</evidence>
<evidence type="ECO:0000256" key="3">
    <source>
        <dbReference type="ARBA" id="ARBA00022448"/>
    </source>
</evidence>
<name>A0A2H1UZW5_SPOFR</name>
<dbReference type="GO" id="GO:0055085">
    <property type="term" value="P:transmembrane transport"/>
    <property type="evidence" value="ECO:0007669"/>
    <property type="project" value="InterPro"/>
</dbReference>
<dbReference type="GO" id="GO:0005743">
    <property type="term" value="C:mitochondrial inner membrane"/>
    <property type="evidence" value="ECO:0007669"/>
    <property type="project" value="UniProtKB-SubCell"/>
</dbReference>
<feature type="repeat" description="Solcar" evidence="20">
    <location>
        <begin position="211"/>
        <end position="300"/>
    </location>
</feature>
<accession>A0A2H1UZW5</accession>
<evidence type="ECO:0000256" key="9">
    <source>
        <dbReference type="ARBA" id="ARBA00023136"/>
    </source>
</evidence>
<evidence type="ECO:0000256" key="18">
    <source>
        <dbReference type="ARBA" id="ARBA00048920"/>
    </source>
</evidence>
<evidence type="ECO:0000256" key="19">
    <source>
        <dbReference type="ARBA" id="ARBA00048998"/>
    </source>
</evidence>
<evidence type="ECO:0000256" key="20">
    <source>
        <dbReference type="PROSITE-ProRule" id="PRU00282"/>
    </source>
</evidence>
<comment type="catalytic activity">
    <reaction evidence="19">
        <text>hexanedioate(in) + 2-oxoglutarate(out) = hexanedioate(out) + 2-oxoglutarate(in)</text>
        <dbReference type="Rhea" id="RHEA:71743"/>
        <dbReference type="ChEBI" id="CHEBI:16810"/>
        <dbReference type="ChEBI" id="CHEBI:17128"/>
    </reaction>
</comment>
<dbReference type="PROSITE" id="PS50920">
    <property type="entry name" value="SOLCAR"/>
    <property type="match status" value="3"/>
</dbReference>
<keyword evidence="9 20" id="KW-0472">Membrane</keyword>
<comment type="catalytic activity">
    <reaction evidence="10">
        <text>2-oxoadipate(in) + 2-oxoglutarate(out) = 2-oxoadipate(out) + 2-oxoglutarate(in)</text>
        <dbReference type="Rhea" id="RHEA:71739"/>
        <dbReference type="ChEBI" id="CHEBI:16810"/>
        <dbReference type="ChEBI" id="CHEBI:57499"/>
    </reaction>
</comment>
<comment type="catalytic activity">
    <reaction evidence="15">
        <text>citrate(in) + 2-oxoglutarate(out) = citrate(out) + 2-oxoglutarate(in)</text>
        <dbReference type="Rhea" id="RHEA:71763"/>
        <dbReference type="ChEBI" id="CHEBI:16810"/>
        <dbReference type="ChEBI" id="CHEBI:16947"/>
    </reaction>
</comment>
<comment type="subcellular location">
    <subcellularLocation>
        <location evidence="1">Mitochondrion inner membrane</location>
        <topology evidence="1">Multi-pass membrane protein</topology>
    </subcellularLocation>
</comment>
<organism evidence="22">
    <name type="scientific">Spodoptera frugiperda</name>
    <name type="common">Fall armyworm</name>
    <dbReference type="NCBI Taxonomy" id="7108"/>
    <lineage>
        <taxon>Eukaryota</taxon>
        <taxon>Metazoa</taxon>
        <taxon>Ecdysozoa</taxon>
        <taxon>Arthropoda</taxon>
        <taxon>Hexapoda</taxon>
        <taxon>Insecta</taxon>
        <taxon>Pterygota</taxon>
        <taxon>Neoptera</taxon>
        <taxon>Endopterygota</taxon>
        <taxon>Lepidoptera</taxon>
        <taxon>Glossata</taxon>
        <taxon>Ditrysia</taxon>
        <taxon>Noctuoidea</taxon>
        <taxon>Noctuidae</taxon>
        <taxon>Amphipyrinae</taxon>
        <taxon>Spodoptera</taxon>
    </lineage>
</organism>
<reference evidence="22" key="1">
    <citation type="submission" date="2016-07" db="EMBL/GenBank/DDBJ databases">
        <authorList>
            <person name="Bretaudeau A."/>
        </authorList>
    </citation>
    <scope>NUCLEOTIDE SEQUENCE</scope>
    <source>
        <strain evidence="22">Rice</strain>
        <tissue evidence="22">Whole body</tissue>
    </source>
</reference>
<comment type="similarity">
    <text evidence="2 21">Belongs to the mitochondrial carrier (TC 2.A.29) family.</text>
</comment>
<sequence length="306" mass="33835">MSDINTLLKQAAMQIGAGGSAGFVEVLIMQPLDLIKTRLQLQATNKNLPRTDPHYYTGIFDCVQKMYKHEGLSSFYKGILPPILAETPKRAVKFVCFEQYKKLGMTILGTSTATPLVFSLAGLGAGITEAIFVNPFEVVKVTLMANKARGKEVPSTWFVTRQIVREHGFGSRGLSKGLTATIARNGVFNMVYFGFYHSVKDIVPENKVPVLDFLRKLCIGFVAGCLGSCVNIPFDVAKSRIQGPQPVKGEIKYRTTTGAMITVYREEGFRALYKGLVPKVMRLGPGGAIMLVVYEKVYHFLQTKFM</sequence>
<evidence type="ECO:0000256" key="11">
    <source>
        <dbReference type="ARBA" id="ARBA00039747"/>
    </source>
</evidence>
<protein>
    <recommendedName>
        <fullName evidence="11">Mitochondrial 2-oxodicarboxylate carrier</fullName>
    </recommendedName>
    <alternativeName>
        <fullName evidence="12">Solute carrier family 25 member 21</fullName>
    </alternativeName>
</protein>
<gene>
    <name evidence="22" type="ORF">SFRICE_033362</name>
</gene>
<dbReference type="InterPro" id="IPR051752">
    <property type="entry name" value="Mito_2-oxodicarb_carrier"/>
</dbReference>
<evidence type="ECO:0000256" key="1">
    <source>
        <dbReference type="ARBA" id="ARBA00004448"/>
    </source>
</evidence>
<comment type="function">
    <text evidence="13">Transports dicarboxylates across the inner membranes of mitochondria by a counter-exchange mechanism. Can transport 2-oxoadipate (2-oxohexanedioate), 2-oxoglutarate, adipate (hexanedioate), glutarate, and to a lesser extent, pimelate (heptanedioate), 2-oxopimelate (2-oxoheptanedioate), 2-aminoadipate (2-aminohexanedioate), oxaloacetate, and citrate. Plays a central role in catabolism of lysine, hydroxylysine, and tryptophan, by transporting common metabolite intermediates (such as 2-oxoadipate) into the mitochondria, where it is converted into acetyl-CoA and can enter the citric acid (TCA) cycle.</text>
</comment>
<dbReference type="SUPFAM" id="SSF103506">
    <property type="entry name" value="Mitochondrial carrier"/>
    <property type="match status" value="1"/>
</dbReference>
<evidence type="ECO:0000256" key="8">
    <source>
        <dbReference type="ARBA" id="ARBA00023128"/>
    </source>
</evidence>
<evidence type="ECO:0000313" key="22">
    <source>
        <dbReference type="EMBL" id="SOQ34145.1"/>
    </source>
</evidence>
<comment type="catalytic activity">
    <reaction evidence="16">
        <text>L-2-aminoadipate(in) + 2-oxoglutarate(out) = L-2-aminoadipate(out) + 2-oxoglutarate(in)</text>
        <dbReference type="Rhea" id="RHEA:71747"/>
        <dbReference type="ChEBI" id="CHEBI:16810"/>
        <dbReference type="ChEBI" id="CHEBI:58672"/>
    </reaction>
</comment>
<dbReference type="EMBL" id="ODYU01000043">
    <property type="protein sequence ID" value="SOQ34145.1"/>
    <property type="molecule type" value="Genomic_DNA"/>
</dbReference>
<dbReference type="Pfam" id="PF00153">
    <property type="entry name" value="Mito_carr"/>
    <property type="match status" value="3"/>
</dbReference>
<dbReference type="InterPro" id="IPR018108">
    <property type="entry name" value="MCP_transmembrane"/>
</dbReference>
<evidence type="ECO:0000256" key="5">
    <source>
        <dbReference type="ARBA" id="ARBA00022737"/>
    </source>
</evidence>
<evidence type="ECO:0000256" key="10">
    <source>
        <dbReference type="ARBA" id="ARBA00036018"/>
    </source>
</evidence>
<keyword evidence="7" id="KW-1133">Transmembrane helix</keyword>
<evidence type="ECO:0000256" key="4">
    <source>
        <dbReference type="ARBA" id="ARBA00022692"/>
    </source>
</evidence>